<dbReference type="Proteomes" id="UP001208935">
    <property type="component" value="Unassembled WGS sequence"/>
</dbReference>
<keyword evidence="1" id="KW-0732">Signal</keyword>
<dbReference type="PANTHER" id="PTHR39600">
    <property type="entry name" value="PEPTIDASE INHIBITOR I78 FAMILY PROTEIN"/>
    <property type="match status" value="1"/>
</dbReference>
<gene>
    <name evidence="2" type="ORF">D5039_05265</name>
</gene>
<dbReference type="PANTHER" id="PTHR39600:SF1">
    <property type="entry name" value="PEPTIDASE INHIBITOR I78 FAMILY PROTEIN"/>
    <property type="match status" value="1"/>
</dbReference>
<dbReference type="InterPro" id="IPR021719">
    <property type="entry name" value="Prot_inh_I78"/>
</dbReference>
<comment type="caution">
    <text evidence="2">The sequence shown here is derived from an EMBL/GenBank/DDBJ whole genome shotgun (WGS) entry which is preliminary data.</text>
</comment>
<protein>
    <submittedName>
        <fullName evidence="2">Proteinase inhibitor I78</fullName>
    </submittedName>
</protein>
<accession>A0ABT3KQL4</accession>
<dbReference type="Gene3D" id="3.30.10.10">
    <property type="entry name" value="Trypsin Inhibitor V, subunit A"/>
    <property type="match status" value="1"/>
</dbReference>
<proteinExistence type="predicted"/>
<evidence type="ECO:0000313" key="2">
    <source>
        <dbReference type="EMBL" id="MCW5320608.1"/>
    </source>
</evidence>
<dbReference type="PROSITE" id="PS51257">
    <property type="entry name" value="PROKAR_LIPOPROTEIN"/>
    <property type="match status" value="1"/>
</dbReference>
<feature type="signal peptide" evidence="1">
    <location>
        <begin position="1"/>
        <end position="29"/>
    </location>
</feature>
<organism evidence="2 3">
    <name type="scientific">Verminephrobacter aporrectodeae subsp. tuberculatae</name>
    <dbReference type="NCBI Taxonomy" id="1110392"/>
    <lineage>
        <taxon>Bacteria</taxon>
        <taxon>Pseudomonadati</taxon>
        <taxon>Pseudomonadota</taxon>
        <taxon>Betaproteobacteria</taxon>
        <taxon>Burkholderiales</taxon>
        <taxon>Comamonadaceae</taxon>
        <taxon>Verminephrobacter</taxon>
    </lineage>
</organism>
<name>A0ABT3KQL4_9BURK</name>
<reference evidence="3" key="1">
    <citation type="submission" date="2023-07" db="EMBL/GenBank/DDBJ databases">
        <title>Verminephrobacter genomes.</title>
        <authorList>
            <person name="Lund M.B."/>
        </authorList>
    </citation>
    <scope>NUCLEOTIDE SEQUENCE [LARGE SCALE GENOMIC DNA]</scope>
    <source>
        <strain evidence="3">AtM5-05</strain>
    </source>
</reference>
<evidence type="ECO:0000313" key="3">
    <source>
        <dbReference type="Proteomes" id="UP001208935"/>
    </source>
</evidence>
<feature type="chain" id="PRO_5046703745" evidence="1">
    <location>
        <begin position="30"/>
        <end position="112"/>
    </location>
</feature>
<dbReference type="EMBL" id="QZCW01000001">
    <property type="protein sequence ID" value="MCW5320608.1"/>
    <property type="molecule type" value="Genomic_DNA"/>
</dbReference>
<keyword evidence="3" id="KW-1185">Reference proteome</keyword>
<sequence length="112" mass="11444">MKTPCTAAASALIVASWTACVLLTGCSHAQTPAAPASASAAPAPQGLCNAGPAQFVLGKSSTESVVESARLRSGAHKARILRPGQRITKEFDTQRLNLEVDDGGRIIAVDCG</sequence>
<dbReference type="Pfam" id="PF11720">
    <property type="entry name" value="Inhibitor_I78"/>
    <property type="match status" value="1"/>
</dbReference>
<evidence type="ECO:0000256" key="1">
    <source>
        <dbReference type="SAM" id="SignalP"/>
    </source>
</evidence>